<evidence type="ECO:0000313" key="1">
    <source>
        <dbReference type="EMBL" id="WOB45509.1"/>
    </source>
</evidence>
<protein>
    <submittedName>
        <fullName evidence="1">Uncharacterized protein</fullName>
    </submittedName>
</protein>
<gene>
    <name evidence="1" type="ORF">HNI00_22010</name>
</gene>
<reference evidence="1" key="1">
    <citation type="submission" date="2020-05" db="EMBL/GenBank/DDBJ databases">
        <authorList>
            <person name="Zhu T."/>
            <person name="Keshari N."/>
            <person name="Lu X."/>
        </authorList>
    </citation>
    <scope>NUCLEOTIDE SEQUENCE</scope>
    <source>
        <strain evidence="1">NK1-22</strain>
    </source>
</reference>
<dbReference type="EMBL" id="CP053540">
    <property type="protein sequence ID" value="WOB45509.1"/>
    <property type="molecule type" value="Genomic_DNA"/>
</dbReference>
<sequence>MAKNGGRGRIRVFFAEVEGDDETIQEGLQAINVAANKIFQSTPTKIVKVLPASATPIDEDELLEELEDEDEALAPPNVAMNSKPKKSSYKPPIMSIVKDLNLRPEGELSFRDFYAQKKPNTQEQAVTVAVYYLRRVLELDKITPEHVFTCFKDVGRKTPKNMPQTVRDTAKNKGWVDTSERGNIKITNHGENMVDHDLPASNGKTDS</sequence>
<accession>A0AA96Y857</accession>
<organism evidence="1">
    <name type="scientific">Thermoleptolyngbya oregonensis NK1-22</name>
    <dbReference type="NCBI Taxonomy" id="2547457"/>
    <lineage>
        <taxon>Bacteria</taxon>
        <taxon>Bacillati</taxon>
        <taxon>Cyanobacteriota</taxon>
        <taxon>Cyanophyceae</taxon>
        <taxon>Oculatellales</taxon>
        <taxon>Oculatellaceae</taxon>
        <taxon>Thermoleptolyngbya</taxon>
    </lineage>
</organism>
<proteinExistence type="predicted"/>
<name>A0AA96Y857_9CYAN</name>
<dbReference type="KEGG" id="tog:HNI00_22010"/>
<dbReference type="RefSeq" id="WP_316789547.1">
    <property type="nucleotide sequence ID" value="NZ_CP053540.1"/>
</dbReference>
<dbReference type="AlphaFoldDB" id="A0AA96Y857"/>